<dbReference type="Proteomes" id="UP001515480">
    <property type="component" value="Unassembled WGS sequence"/>
</dbReference>
<gene>
    <name evidence="3" type="ORF">AB1Y20_013410</name>
</gene>
<dbReference type="PANTHER" id="PTHR12461:SF105">
    <property type="entry name" value="HYPOXIA-INDUCIBLE FACTOR 1-ALPHA INHIBITOR"/>
    <property type="match status" value="1"/>
</dbReference>
<dbReference type="AlphaFoldDB" id="A0AB34IHR5"/>
<dbReference type="Gene3D" id="2.60.120.10">
    <property type="entry name" value="Jelly Rolls"/>
    <property type="match status" value="1"/>
</dbReference>
<evidence type="ECO:0000313" key="4">
    <source>
        <dbReference type="Proteomes" id="UP001515480"/>
    </source>
</evidence>
<dbReference type="PANTHER" id="PTHR12461">
    <property type="entry name" value="HYPOXIA-INDUCIBLE FACTOR 1 ALPHA INHIBITOR-RELATED"/>
    <property type="match status" value="1"/>
</dbReference>
<reference evidence="3 4" key="1">
    <citation type="journal article" date="2024" name="Science">
        <title>Giant polyketide synthase enzymes in the biosynthesis of giant marine polyether toxins.</title>
        <authorList>
            <person name="Fallon T.R."/>
            <person name="Shende V.V."/>
            <person name="Wierzbicki I.H."/>
            <person name="Pendleton A.L."/>
            <person name="Watervoot N.F."/>
            <person name="Auber R.P."/>
            <person name="Gonzalez D.J."/>
            <person name="Wisecaver J.H."/>
            <person name="Moore B.S."/>
        </authorList>
    </citation>
    <scope>NUCLEOTIDE SEQUENCE [LARGE SCALE GENOMIC DNA]</scope>
    <source>
        <strain evidence="3 4">12B1</strain>
    </source>
</reference>
<organism evidence="3 4">
    <name type="scientific">Prymnesium parvum</name>
    <name type="common">Toxic golden alga</name>
    <dbReference type="NCBI Taxonomy" id="97485"/>
    <lineage>
        <taxon>Eukaryota</taxon>
        <taxon>Haptista</taxon>
        <taxon>Haptophyta</taxon>
        <taxon>Prymnesiophyceae</taxon>
        <taxon>Prymnesiales</taxon>
        <taxon>Prymnesiaceae</taxon>
        <taxon>Prymnesium</taxon>
    </lineage>
</organism>
<name>A0AB34IHR5_PRYPA</name>
<feature type="transmembrane region" description="Helical" evidence="1">
    <location>
        <begin position="737"/>
        <end position="758"/>
    </location>
</feature>
<dbReference type="InterPro" id="IPR014710">
    <property type="entry name" value="RmlC-like_jellyroll"/>
</dbReference>
<protein>
    <recommendedName>
        <fullName evidence="2">JmjC domain-containing protein</fullName>
    </recommendedName>
</protein>
<keyword evidence="1" id="KW-0812">Transmembrane</keyword>
<dbReference type="SUPFAM" id="SSF51197">
    <property type="entry name" value="Clavaminate synthase-like"/>
    <property type="match status" value="1"/>
</dbReference>
<accession>A0AB34IHR5</accession>
<evidence type="ECO:0000256" key="1">
    <source>
        <dbReference type="SAM" id="Phobius"/>
    </source>
</evidence>
<feature type="transmembrane region" description="Helical" evidence="1">
    <location>
        <begin position="678"/>
        <end position="698"/>
    </location>
</feature>
<dbReference type="Pfam" id="PF13621">
    <property type="entry name" value="Cupin_8"/>
    <property type="match status" value="1"/>
</dbReference>
<dbReference type="EMBL" id="JBGBPQ010000026">
    <property type="protein sequence ID" value="KAL1498886.1"/>
    <property type="molecule type" value="Genomic_DNA"/>
</dbReference>
<evidence type="ECO:0000313" key="3">
    <source>
        <dbReference type="EMBL" id="KAL1498886.1"/>
    </source>
</evidence>
<dbReference type="PROSITE" id="PS51184">
    <property type="entry name" value="JMJC"/>
    <property type="match status" value="1"/>
</dbReference>
<keyword evidence="1" id="KW-1133">Transmembrane helix</keyword>
<keyword evidence="4" id="KW-1185">Reference proteome</keyword>
<feature type="domain" description="JmjC" evidence="2">
    <location>
        <begin position="1012"/>
        <end position="1163"/>
    </location>
</feature>
<comment type="caution">
    <text evidence="3">The sequence shown here is derived from an EMBL/GenBank/DDBJ whole genome shotgun (WGS) entry which is preliminary data.</text>
</comment>
<evidence type="ECO:0000259" key="2">
    <source>
        <dbReference type="PROSITE" id="PS51184"/>
    </source>
</evidence>
<proteinExistence type="predicted"/>
<keyword evidence="1" id="KW-0472">Membrane</keyword>
<dbReference type="InterPro" id="IPR003347">
    <property type="entry name" value="JmjC_dom"/>
</dbReference>
<dbReference type="SMART" id="SM00558">
    <property type="entry name" value="JmjC"/>
    <property type="match status" value="1"/>
</dbReference>
<dbReference type="InterPro" id="IPR041667">
    <property type="entry name" value="Cupin_8"/>
</dbReference>
<sequence>MLALSFSLTPATAPWRPSASLAQALRTGAVLPHGRLQRLLPDGTVVSDVSAAHLSPPWTAPLAAVLDEWERLPADVRGLRLCAVYVRGSLPRGLALPHLSDIDTVGLALTPSPSPPRLAAWRARGAARSAAVRAAFPHVASVEMSLVAAPRASRLGRWLAGAAAPLDGKSLRRLDAFRLSAGGLCVYGDDVLPRLPAAARRVRPRLLVDLRADVSRARRGVEAMAAEGSARGGEAQAVARWAAKRVLRGGMEVGGACAPRRRRLTDASPLLHFAALRTTLLTPHLSSPTLCCSSHYTSYTAPLLSYTLLLFALHFLHRTSPLLHSAALRTTLLTPHLSSTTLCCSSHYTSYTAPLLSYTLLLFALHFLHRTSPLLHSAALRSTLRTPHLSSPTLCCSSHYTSYTAPLLSYTLLLFALHFLHRTSPLLHSAALRTTLLTPHLSSSTLCCSSHYTSYTAPLLSYTLLLFALHFLHRTSPLLHSAALRTTLLTPHLSSPTLCCSSHYTSYTAPLLSSTLCCSSHYTSYTAPLLSYTLLLFALHFLHRTSPLLHSAALRTTLLTPHLSSPTLCCSSHYTSYTAPLLSYTLLLFALHFLHRTSPLLHSAALRTTLRTPHLSSPTLCCSSHYTSYTAPLLSYTLLLFALHFVHRTSPLLHSAALRTTLRTPHLSSPTLCCSSHYTSYTAPLLSYTLLLFALHFLHRTSPLLHSAALRTTLRTPHLSSSTLCCSSHYTSYTAPLLFYTLLLFALHFLVAVAYGGFSRDLLPCHEAIEAQLDGAADASLAALQWACAPTASGREGLDRAYHTLQAAEALHHHVEDAYLRAHFHPLPDPLTLRRPSPLPPRPPPAASLASLASRASLAAATCRAARLRAARGGREAFAASDPLPRLTVRRGGELRALAWAAASPAERARVEAEAARVLAEGAAPLVLRGAAAALVTRLGETHWNLDSLPAIVRSGNVRVSPGPQFVFCKESHPLVREGSFSPPSRTTAMSGDEFVRRLTSSPPSPPLFFQPAAERYYLQADIPNALLDELSIRPFWSALGLSEAQPPRLWVSGAGAITPLHFDISSSYLAQVRGTKRLIFYPPEAMDGLYPYPIDHPLSRRSRVGLYTDREERHERFPLFSQIESLAMEVTLEEGDCVFFPAFWSHHVESLSLSFSIGCRYV</sequence>